<dbReference type="AlphaFoldDB" id="A0A9Q1BG79"/>
<name>A0A9Q1BG79_HOLLE</name>
<comment type="caution">
    <text evidence="2">The sequence shown here is derived from an EMBL/GenBank/DDBJ whole genome shotgun (WGS) entry which is preliminary data.</text>
</comment>
<feature type="signal peptide" evidence="1">
    <location>
        <begin position="1"/>
        <end position="28"/>
    </location>
</feature>
<protein>
    <submittedName>
        <fullName evidence="2">Uncharacterized protein</fullName>
    </submittedName>
</protein>
<keyword evidence="3" id="KW-1185">Reference proteome</keyword>
<keyword evidence="1" id="KW-0732">Signal</keyword>
<proteinExistence type="predicted"/>
<evidence type="ECO:0000313" key="3">
    <source>
        <dbReference type="Proteomes" id="UP001152320"/>
    </source>
</evidence>
<dbReference type="EMBL" id="JAIZAY010000016">
    <property type="protein sequence ID" value="KAJ8026511.1"/>
    <property type="molecule type" value="Genomic_DNA"/>
</dbReference>
<evidence type="ECO:0000256" key="1">
    <source>
        <dbReference type="SAM" id="SignalP"/>
    </source>
</evidence>
<sequence length="64" mass="6961">MDSLGAHLHALVVHASMAMLNVMDPVDADNVCNKMTSLSAEVRPFTYSIECQIYALRSSAYGTL</sequence>
<reference evidence="2" key="1">
    <citation type="submission" date="2021-10" db="EMBL/GenBank/DDBJ databases">
        <title>Tropical sea cucumber genome reveals ecological adaptation and Cuvierian tubules defense mechanism.</title>
        <authorList>
            <person name="Chen T."/>
        </authorList>
    </citation>
    <scope>NUCLEOTIDE SEQUENCE</scope>
    <source>
        <strain evidence="2">Nanhai2018</strain>
        <tissue evidence="2">Muscle</tissue>
    </source>
</reference>
<evidence type="ECO:0000313" key="2">
    <source>
        <dbReference type="EMBL" id="KAJ8026511.1"/>
    </source>
</evidence>
<gene>
    <name evidence="2" type="ORF">HOLleu_31358</name>
</gene>
<organism evidence="2 3">
    <name type="scientific">Holothuria leucospilota</name>
    <name type="common">Black long sea cucumber</name>
    <name type="synonym">Mertensiothuria leucospilota</name>
    <dbReference type="NCBI Taxonomy" id="206669"/>
    <lineage>
        <taxon>Eukaryota</taxon>
        <taxon>Metazoa</taxon>
        <taxon>Echinodermata</taxon>
        <taxon>Eleutherozoa</taxon>
        <taxon>Echinozoa</taxon>
        <taxon>Holothuroidea</taxon>
        <taxon>Aspidochirotacea</taxon>
        <taxon>Aspidochirotida</taxon>
        <taxon>Holothuriidae</taxon>
        <taxon>Holothuria</taxon>
    </lineage>
</organism>
<dbReference type="Proteomes" id="UP001152320">
    <property type="component" value="Chromosome 16"/>
</dbReference>
<accession>A0A9Q1BG79</accession>
<feature type="chain" id="PRO_5040471581" evidence="1">
    <location>
        <begin position="29"/>
        <end position="64"/>
    </location>
</feature>